<accession>A0ABW7XSK9</accession>
<protein>
    <recommendedName>
        <fullName evidence="3">MftR C-terminal domain-containing protein</fullName>
    </recommendedName>
</protein>
<sequence length="130" mass="13649">MATAPGRAFTAVMNGVQSASDAELLLARPRLAALLPAFPPPGTRPMLAMAAAFCVERGADPAACAEPILGSVHQVLLDALEFARRWTATGTAEDELPEPAEKIIDDELLARLELRRVRGHAAGAGLVLGR</sequence>
<organism evidence="1 2">
    <name type="scientific">Streptomyces cellulosae</name>
    <dbReference type="NCBI Taxonomy" id="1968"/>
    <lineage>
        <taxon>Bacteria</taxon>
        <taxon>Bacillati</taxon>
        <taxon>Actinomycetota</taxon>
        <taxon>Actinomycetes</taxon>
        <taxon>Kitasatosporales</taxon>
        <taxon>Streptomycetaceae</taxon>
        <taxon>Streptomyces</taxon>
    </lineage>
</organism>
<evidence type="ECO:0000313" key="2">
    <source>
        <dbReference type="Proteomes" id="UP001612415"/>
    </source>
</evidence>
<dbReference type="EMBL" id="JBITDC010000001">
    <property type="protein sequence ID" value="MFI5673058.1"/>
    <property type="molecule type" value="Genomic_DNA"/>
</dbReference>
<name>A0ABW7XSK9_STRCE</name>
<evidence type="ECO:0008006" key="3">
    <source>
        <dbReference type="Google" id="ProtNLM"/>
    </source>
</evidence>
<proteinExistence type="predicted"/>
<comment type="caution">
    <text evidence="1">The sequence shown here is derived from an EMBL/GenBank/DDBJ whole genome shotgun (WGS) entry which is preliminary data.</text>
</comment>
<keyword evidence="2" id="KW-1185">Reference proteome</keyword>
<dbReference type="Proteomes" id="UP001612415">
    <property type="component" value="Unassembled WGS sequence"/>
</dbReference>
<dbReference type="RefSeq" id="WP_398654127.1">
    <property type="nucleotide sequence ID" value="NZ_JBITDC010000001.1"/>
</dbReference>
<gene>
    <name evidence="1" type="ORF">ACIA8P_00050</name>
</gene>
<reference evidence="1 2" key="1">
    <citation type="submission" date="2024-10" db="EMBL/GenBank/DDBJ databases">
        <title>The Natural Products Discovery Center: Release of the First 8490 Sequenced Strains for Exploring Actinobacteria Biosynthetic Diversity.</title>
        <authorList>
            <person name="Kalkreuter E."/>
            <person name="Kautsar S.A."/>
            <person name="Yang D."/>
            <person name="Bader C.D."/>
            <person name="Teijaro C.N."/>
            <person name="Fluegel L."/>
            <person name="Davis C.M."/>
            <person name="Simpson J.R."/>
            <person name="Lauterbach L."/>
            <person name="Steele A.D."/>
            <person name="Gui C."/>
            <person name="Meng S."/>
            <person name="Li G."/>
            <person name="Viehrig K."/>
            <person name="Ye F."/>
            <person name="Su P."/>
            <person name="Kiefer A.F."/>
            <person name="Nichols A."/>
            <person name="Cepeda A.J."/>
            <person name="Yan W."/>
            <person name="Fan B."/>
            <person name="Jiang Y."/>
            <person name="Adhikari A."/>
            <person name="Zheng C.-J."/>
            <person name="Schuster L."/>
            <person name="Cowan T.M."/>
            <person name="Smanski M.J."/>
            <person name="Chevrette M.G."/>
            <person name="De Carvalho L.P.S."/>
            <person name="Shen B."/>
        </authorList>
    </citation>
    <scope>NUCLEOTIDE SEQUENCE [LARGE SCALE GENOMIC DNA]</scope>
    <source>
        <strain evidence="1 2">NPDC051599</strain>
    </source>
</reference>
<evidence type="ECO:0000313" key="1">
    <source>
        <dbReference type="EMBL" id="MFI5673058.1"/>
    </source>
</evidence>